<dbReference type="Proteomes" id="UP000215914">
    <property type="component" value="Unassembled WGS sequence"/>
</dbReference>
<sequence length="121" mass="13860">MSTSSRPEGSWKGKKSKSKDPLRADQAVINWREDEFQQICQNFQFLVNWGAQYPTPGSTALDAPPGYITLYGAFFRKDNFRLPITKFFGEVLTRYGLHVSHISPVGMPWVTHFEFICQAQL</sequence>
<feature type="region of interest" description="Disordered" evidence="1">
    <location>
        <begin position="1"/>
        <end position="22"/>
    </location>
</feature>
<dbReference type="InterPro" id="IPR007321">
    <property type="entry name" value="Transposase_28"/>
</dbReference>
<accession>A0A9K3NZJ1</accession>
<dbReference type="PANTHER" id="PTHR31099">
    <property type="entry name" value="OS06G0165300 PROTEIN"/>
    <property type="match status" value="1"/>
</dbReference>
<dbReference type="Gramene" id="mRNA:HanXRQr2_Chr02g0058031">
    <property type="protein sequence ID" value="CDS:HanXRQr2_Chr02g0058031.1"/>
    <property type="gene ID" value="HanXRQr2_Chr02g0058031"/>
</dbReference>
<protein>
    <recommendedName>
        <fullName evidence="2">Transposase (putative) gypsy type domain-containing protein</fullName>
    </recommendedName>
</protein>
<evidence type="ECO:0000256" key="1">
    <source>
        <dbReference type="SAM" id="MobiDB-lite"/>
    </source>
</evidence>
<name>A0A9K3NZJ1_HELAN</name>
<evidence type="ECO:0000259" key="2">
    <source>
        <dbReference type="Pfam" id="PF04195"/>
    </source>
</evidence>
<keyword evidence="4" id="KW-1185">Reference proteome</keyword>
<dbReference type="Pfam" id="PF04195">
    <property type="entry name" value="Transposase_28"/>
    <property type="match status" value="1"/>
</dbReference>
<feature type="domain" description="Transposase (putative) gypsy type" evidence="2">
    <location>
        <begin position="79"/>
        <end position="119"/>
    </location>
</feature>
<dbReference type="AlphaFoldDB" id="A0A9K3NZJ1"/>
<evidence type="ECO:0000313" key="3">
    <source>
        <dbReference type="EMBL" id="KAF5817865.1"/>
    </source>
</evidence>
<dbReference type="EMBL" id="MNCJ02000317">
    <property type="protein sequence ID" value="KAF5817865.1"/>
    <property type="molecule type" value="Genomic_DNA"/>
</dbReference>
<gene>
    <name evidence="3" type="ORF">HanXRQr2_Chr02g0058031</name>
</gene>
<organism evidence="3 4">
    <name type="scientific">Helianthus annuus</name>
    <name type="common">Common sunflower</name>
    <dbReference type="NCBI Taxonomy" id="4232"/>
    <lineage>
        <taxon>Eukaryota</taxon>
        <taxon>Viridiplantae</taxon>
        <taxon>Streptophyta</taxon>
        <taxon>Embryophyta</taxon>
        <taxon>Tracheophyta</taxon>
        <taxon>Spermatophyta</taxon>
        <taxon>Magnoliopsida</taxon>
        <taxon>eudicotyledons</taxon>
        <taxon>Gunneridae</taxon>
        <taxon>Pentapetalae</taxon>
        <taxon>asterids</taxon>
        <taxon>campanulids</taxon>
        <taxon>Asterales</taxon>
        <taxon>Asteraceae</taxon>
        <taxon>Asteroideae</taxon>
        <taxon>Heliantheae alliance</taxon>
        <taxon>Heliantheae</taxon>
        <taxon>Helianthus</taxon>
    </lineage>
</organism>
<comment type="caution">
    <text evidence="3">The sequence shown here is derived from an EMBL/GenBank/DDBJ whole genome shotgun (WGS) entry which is preliminary data.</text>
</comment>
<proteinExistence type="predicted"/>
<reference evidence="3" key="2">
    <citation type="submission" date="2020-06" db="EMBL/GenBank/DDBJ databases">
        <title>Helianthus annuus Genome sequencing and assembly Release 2.</title>
        <authorList>
            <person name="Gouzy J."/>
            <person name="Langlade N."/>
            <person name="Munos S."/>
        </authorList>
    </citation>
    <scope>NUCLEOTIDE SEQUENCE</scope>
    <source>
        <tissue evidence="3">Leaves</tissue>
    </source>
</reference>
<dbReference type="PANTHER" id="PTHR31099:SF49">
    <property type="entry name" value="MYOSIN HEAVY CHAIN-LIKE PROTEIN"/>
    <property type="match status" value="1"/>
</dbReference>
<evidence type="ECO:0000313" key="4">
    <source>
        <dbReference type="Proteomes" id="UP000215914"/>
    </source>
</evidence>
<reference evidence="3" key="1">
    <citation type="journal article" date="2017" name="Nature">
        <title>The sunflower genome provides insights into oil metabolism, flowering and Asterid evolution.</title>
        <authorList>
            <person name="Badouin H."/>
            <person name="Gouzy J."/>
            <person name="Grassa C.J."/>
            <person name="Murat F."/>
            <person name="Staton S.E."/>
            <person name="Cottret L."/>
            <person name="Lelandais-Briere C."/>
            <person name="Owens G.L."/>
            <person name="Carrere S."/>
            <person name="Mayjonade B."/>
            <person name="Legrand L."/>
            <person name="Gill N."/>
            <person name="Kane N.C."/>
            <person name="Bowers J.E."/>
            <person name="Hubner S."/>
            <person name="Bellec A."/>
            <person name="Berard A."/>
            <person name="Berges H."/>
            <person name="Blanchet N."/>
            <person name="Boniface M.C."/>
            <person name="Brunel D."/>
            <person name="Catrice O."/>
            <person name="Chaidir N."/>
            <person name="Claudel C."/>
            <person name="Donnadieu C."/>
            <person name="Faraut T."/>
            <person name="Fievet G."/>
            <person name="Helmstetter N."/>
            <person name="King M."/>
            <person name="Knapp S.J."/>
            <person name="Lai Z."/>
            <person name="Le Paslier M.C."/>
            <person name="Lippi Y."/>
            <person name="Lorenzon L."/>
            <person name="Mandel J.R."/>
            <person name="Marage G."/>
            <person name="Marchand G."/>
            <person name="Marquand E."/>
            <person name="Bret-Mestries E."/>
            <person name="Morien E."/>
            <person name="Nambeesan S."/>
            <person name="Nguyen T."/>
            <person name="Pegot-Espagnet P."/>
            <person name="Pouilly N."/>
            <person name="Raftis F."/>
            <person name="Sallet E."/>
            <person name="Schiex T."/>
            <person name="Thomas J."/>
            <person name="Vandecasteele C."/>
            <person name="Vares D."/>
            <person name="Vear F."/>
            <person name="Vautrin S."/>
            <person name="Crespi M."/>
            <person name="Mangin B."/>
            <person name="Burke J.M."/>
            <person name="Salse J."/>
            <person name="Munos S."/>
            <person name="Vincourt P."/>
            <person name="Rieseberg L.H."/>
            <person name="Langlade N.B."/>
        </authorList>
    </citation>
    <scope>NUCLEOTIDE SEQUENCE</scope>
    <source>
        <tissue evidence="3">Leaves</tissue>
    </source>
</reference>